<dbReference type="EMBL" id="RDQH01000327">
    <property type="protein sequence ID" value="RXI07887.1"/>
    <property type="molecule type" value="Genomic_DNA"/>
</dbReference>
<proteinExistence type="predicted"/>
<dbReference type="Proteomes" id="UP000290289">
    <property type="component" value="Chromosome 1"/>
</dbReference>
<organism evidence="1 2">
    <name type="scientific">Malus domestica</name>
    <name type="common">Apple</name>
    <name type="synonym">Pyrus malus</name>
    <dbReference type="NCBI Taxonomy" id="3750"/>
    <lineage>
        <taxon>Eukaryota</taxon>
        <taxon>Viridiplantae</taxon>
        <taxon>Streptophyta</taxon>
        <taxon>Embryophyta</taxon>
        <taxon>Tracheophyta</taxon>
        <taxon>Spermatophyta</taxon>
        <taxon>Magnoliopsida</taxon>
        <taxon>eudicotyledons</taxon>
        <taxon>Gunneridae</taxon>
        <taxon>Pentapetalae</taxon>
        <taxon>rosids</taxon>
        <taxon>fabids</taxon>
        <taxon>Rosales</taxon>
        <taxon>Rosaceae</taxon>
        <taxon>Amygdaloideae</taxon>
        <taxon>Maleae</taxon>
        <taxon>Malus</taxon>
    </lineage>
</organism>
<evidence type="ECO:0000313" key="2">
    <source>
        <dbReference type="Proteomes" id="UP000290289"/>
    </source>
</evidence>
<name>A0A498KK77_MALDO</name>
<gene>
    <name evidence="1" type="ORF">DVH24_014453</name>
</gene>
<dbReference type="AlphaFoldDB" id="A0A498KK77"/>
<accession>A0A498KK77</accession>
<evidence type="ECO:0000313" key="1">
    <source>
        <dbReference type="EMBL" id="RXI07887.1"/>
    </source>
</evidence>
<protein>
    <submittedName>
        <fullName evidence="1">Uncharacterized protein</fullName>
    </submittedName>
</protein>
<sequence>MVRIWALEDSKRRSRRLGVVEARASARLKGPPPTHIQFSTVATYIALPLLVDPQSHSSPDPPLPPPMKYNGTKCLVFRTESSFSSSAPSLL</sequence>
<reference evidence="1 2" key="1">
    <citation type="submission" date="2018-10" db="EMBL/GenBank/DDBJ databases">
        <title>A high-quality apple genome assembly.</title>
        <authorList>
            <person name="Hu J."/>
        </authorList>
    </citation>
    <scope>NUCLEOTIDE SEQUENCE [LARGE SCALE GENOMIC DNA]</scope>
    <source>
        <strain evidence="2">cv. HFTH1</strain>
        <tissue evidence="1">Young leaf</tissue>
    </source>
</reference>
<comment type="caution">
    <text evidence="1">The sequence shown here is derived from an EMBL/GenBank/DDBJ whole genome shotgun (WGS) entry which is preliminary data.</text>
</comment>
<keyword evidence="2" id="KW-1185">Reference proteome</keyword>